<dbReference type="InterPro" id="IPR003439">
    <property type="entry name" value="ABC_transporter-like_ATP-bd"/>
</dbReference>
<reference evidence="6" key="1">
    <citation type="journal article" date="2012" name="Proc. Natl. Acad. Sci. U.S.A.">
        <title>Genome sequence of the button mushroom Agaricus bisporus reveals mechanisms governing adaptation to a humic-rich ecological niche.</title>
        <authorList>
            <person name="Morin E."/>
            <person name="Kohler A."/>
            <person name="Baker A.R."/>
            <person name="Foulongne-Oriol M."/>
            <person name="Lombard V."/>
            <person name="Nagy L.G."/>
            <person name="Ohm R.A."/>
            <person name="Patyshakuliyeva A."/>
            <person name="Brun A."/>
            <person name="Aerts A.L."/>
            <person name="Bailey A.M."/>
            <person name="Billette C."/>
            <person name="Coutinho P.M."/>
            <person name="Deakin G."/>
            <person name="Doddapaneni H."/>
            <person name="Floudas D."/>
            <person name="Grimwood J."/>
            <person name="Hilden K."/>
            <person name="Kuees U."/>
            <person name="LaButti K.M."/>
            <person name="Lapidus A."/>
            <person name="Lindquist E.A."/>
            <person name="Lucas S.M."/>
            <person name="Murat C."/>
            <person name="Riley R.W."/>
            <person name="Salamov A.A."/>
            <person name="Schmutz J."/>
            <person name="Subramanian V."/>
            <person name="Woesten H.A.B."/>
            <person name="Xu J."/>
            <person name="Eastwood D.C."/>
            <person name="Foster G.D."/>
            <person name="Sonnenberg A.S."/>
            <person name="Cullen D."/>
            <person name="de Vries R.P."/>
            <person name="Lundell T."/>
            <person name="Hibbett D.S."/>
            <person name="Henrissat B."/>
            <person name="Burton K.S."/>
            <person name="Kerrigan R.W."/>
            <person name="Challen M.P."/>
            <person name="Grigoriev I.V."/>
            <person name="Martin F."/>
        </authorList>
    </citation>
    <scope>NUCLEOTIDE SEQUENCE [LARGE SCALE GENOMIC DNA]</scope>
    <source>
        <strain evidence="6">JB137-S8 / ATCC MYA-4627 / FGSC 10392</strain>
    </source>
</reference>
<dbReference type="OMA" id="TRIMTHF"/>
<dbReference type="HOGENOM" id="CLU_000604_63_0_1"/>
<evidence type="ECO:0000256" key="3">
    <source>
        <dbReference type="SAM" id="MobiDB-lite"/>
    </source>
</evidence>
<dbReference type="GO" id="GO:0005524">
    <property type="term" value="F:ATP binding"/>
    <property type="evidence" value="ECO:0007669"/>
    <property type="project" value="UniProtKB-KW"/>
</dbReference>
<dbReference type="PANTHER" id="PTHR24221">
    <property type="entry name" value="ATP-BINDING CASSETTE SUB-FAMILY B"/>
    <property type="match status" value="1"/>
</dbReference>
<dbReference type="GO" id="GO:0016887">
    <property type="term" value="F:ATP hydrolysis activity"/>
    <property type="evidence" value="ECO:0007669"/>
    <property type="project" value="InterPro"/>
</dbReference>
<evidence type="ECO:0000313" key="5">
    <source>
        <dbReference type="EMBL" id="EKM79705.1"/>
    </source>
</evidence>
<dbReference type="GeneID" id="18822356"/>
<dbReference type="InterPro" id="IPR039421">
    <property type="entry name" value="Type_1_exporter"/>
</dbReference>
<evidence type="ECO:0000259" key="4">
    <source>
        <dbReference type="PROSITE" id="PS50893"/>
    </source>
</evidence>
<dbReference type="RefSeq" id="XP_007330302.1">
    <property type="nucleotide sequence ID" value="XM_007330240.1"/>
</dbReference>
<proteinExistence type="predicted"/>
<evidence type="ECO:0000256" key="2">
    <source>
        <dbReference type="ARBA" id="ARBA00022840"/>
    </source>
</evidence>
<dbReference type="SMART" id="SM00382">
    <property type="entry name" value="AAA"/>
    <property type="match status" value="1"/>
</dbReference>
<feature type="region of interest" description="Disordered" evidence="3">
    <location>
        <begin position="443"/>
        <end position="466"/>
    </location>
</feature>
<dbReference type="AlphaFoldDB" id="K5XWT0"/>
<dbReference type="KEGG" id="abp:AGABI1DRAFT107098"/>
<dbReference type="PANTHER" id="PTHR24221:SF646">
    <property type="entry name" value="HAEMOLYSIN SECRETION ATP-BINDING PROTEIN"/>
    <property type="match status" value="1"/>
</dbReference>
<keyword evidence="6" id="KW-1185">Reference proteome</keyword>
<protein>
    <recommendedName>
        <fullName evidence="4">ABC transporter domain-containing protein</fullName>
    </recommendedName>
</protein>
<evidence type="ECO:0000313" key="6">
    <source>
        <dbReference type="Proteomes" id="UP000008493"/>
    </source>
</evidence>
<dbReference type="GO" id="GO:0034040">
    <property type="term" value="F:ATPase-coupled lipid transmembrane transporter activity"/>
    <property type="evidence" value="ECO:0007669"/>
    <property type="project" value="TreeGrafter"/>
</dbReference>
<dbReference type="OrthoDB" id="6500128at2759"/>
<evidence type="ECO:0000256" key="1">
    <source>
        <dbReference type="ARBA" id="ARBA00022741"/>
    </source>
</evidence>
<feature type="domain" description="ABC transporter" evidence="4">
    <location>
        <begin position="386"/>
        <end position="668"/>
    </location>
</feature>
<sequence>MSKDYSKNEFRTENPGKKTTISEQYGIWHVLSTPESLREKYRRLFLESPKALPSLYKLLRDIYCLSPMQFILFSSFQVWTGCQDAIKMHFSSQVLRMIEQRLRDGVPNGAAICYFLFLRLAVAALEQILSWYNDNVLERLEHQTTCHFQMRLMKDLIFYPTEKPKVTADQAWSSFEGLLHFFTLAVKVVSQFTLIFHLSRSGGGPLFSLICLLQPIVSIFIGEGAIWDKVCIIRNNNKYHQRMGALVNLTEREYREDVIKYQKANERLGNVPVKSVWSMFSVKKTPYPQTLLSLLGELPIVYCGLLSLLRPTSTSFATIAILQESSALLVMHVSWLFSRMESFKGDLQSIHEIYQYEVQGSSEITIGKKVISSESAKVGPERGMQFELRNVSFAYPGSQTTKDALRNINLTIKSGQFVVIVGSNGSGKSTLVKLLLRLYSPSKGSDKPEKQNTSGEILIDNEPASSYPENSLRQSTAVLSQGNLIYPGFSLGENIGLGFSQLLSDEEALNIAAEKAGAKEVLKRMKDGANTILDPLEDYYEFNIKRQSEEHPLKKALEELRRPVEVSGGEKQRIVAARTFMKFNSGKIRFLAVDEPSSALDAEGEDFLLNSLLKEREGKTIVFVTHRFGKLTKQADLIICMKEGAIVESGMHVELMKNDGEYKKLYDIQASAFRDDVEPEIAASLSDEKVAAPSMVSSSPESRTMITGIFRDLSVTEALWERVWRAKYLNRLEERWLLGSTRKGNSPDDEDPSLEVHVMYPDSGLKYESKELEKTGEEPEKYLIDAATQQPTLSIIGKKKWPDVFNAFSKVEPLVCFIQHELGASSYQ</sequence>
<name>K5XWT0_AGABU</name>
<dbReference type="SUPFAM" id="SSF52540">
    <property type="entry name" value="P-loop containing nucleoside triphosphate hydrolases"/>
    <property type="match status" value="1"/>
</dbReference>
<dbReference type="InterPro" id="IPR027417">
    <property type="entry name" value="P-loop_NTPase"/>
</dbReference>
<accession>K5XWT0</accession>
<dbReference type="EMBL" id="JH971390">
    <property type="protein sequence ID" value="EKM79705.1"/>
    <property type="molecule type" value="Genomic_DNA"/>
</dbReference>
<keyword evidence="1" id="KW-0547">Nucleotide-binding</keyword>
<dbReference type="Pfam" id="PF00005">
    <property type="entry name" value="ABC_tran"/>
    <property type="match status" value="1"/>
</dbReference>
<gene>
    <name evidence="5" type="ORF">AGABI1DRAFT_107098</name>
</gene>
<keyword evidence="2" id="KW-0067">ATP-binding</keyword>
<dbReference type="InterPro" id="IPR003593">
    <property type="entry name" value="AAA+_ATPase"/>
</dbReference>
<organism evidence="5 6">
    <name type="scientific">Agaricus bisporus var. burnettii (strain JB137-S8 / ATCC MYA-4627 / FGSC 10392)</name>
    <name type="common">White button mushroom</name>
    <dbReference type="NCBI Taxonomy" id="597362"/>
    <lineage>
        <taxon>Eukaryota</taxon>
        <taxon>Fungi</taxon>
        <taxon>Dikarya</taxon>
        <taxon>Basidiomycota</taxon>
        <taxon>Agaricomycotina</taxon>
        <taxon>Agaricomycetes</taxon>
        <taxon>Agaricomycetidae</taxon>
        <taxon>Agaricales</taxon>
        <taxon>Agaricineae</taxon>
        <taxon>Agaricaceae</taxon>
        <taxon>Agaricus</taxon>
    </lineage>
</organism>
<dbReference type="eggNOG" id="KOG0055">
    <property type="taxonomic scope" value="Eukaryota"/>
</dbReference>
<dbReference type="InParanoid" id="K5XWT0"/>
<dbReference type="PROSITE" id="PS50893">
    <property type="entry name" value="ABC_TRANSPORTER_2"/>
    <property type="match status" value="1"/>
</dbReference>
<dbReference type="Gene3D" id="3.40.50.300">
    <property type="entry name" value="P-loop containing nucleotide triphosphate hydrolases"/>
    <property type="match status" value="1"/>
</dbReference>
<dbReference type="Proteomes" id="UP000008493">
    <property type="component" value="Unassembled WGS sequence"/>
</dbReference>